<dbReference type="InterPro" id="IPR011006">
    <property type="entry name" value="CheY-like_superfamily"/>
</dbReference>
<evidence type="ECO:0000313" key="4">
    <source>
        <dbReference type="EMBL" id="SMG56596.1"/>
    </source>
</evidence>
<feature type="compositionally biased region" description="Polar residues" evidence="2">
    <location>
        <begin position="580"/>
        <end position="600"/>
    </location>
</feature>
<evidence type="ECO:0000259" key="3">
    <source>
        <dbReference type="PROSITE" id="PS50110"/>
    </source>
</evidence>
<feature type="region of interest" description="Disordered" evidence="2">
    <location>
        <begin position="435"/>
        <end position="463"/>
    </location>
</feature>
<feature type="compositionally biased region" description="Basic and acidic residues" evidence="2">
    <location>
        <begin position="186"/>
        <end position="208"/>
    </location>
</feature>
<feature type="modified residue" description="4-aspartylphosphate" evidence="1">
    <location>
        <position position="54"/>
    </location>
</feature>
<keyword evidence="1" id="KW-0597">Phosphoprotein</keyword>
<name>A0A1X7LRQ3_9BACL</name>
<dbReference type="SUPFAM" id="SSF52172">
    <property type="entry name" value="CheY-like"/>
    <property type="match status" value="1"/>
</dbReference>
<dbReference type="OrthoDB" id="9800897at2"/>
<dbReference type="Gene3D" id="3.40.50.2300">
    <property type="match status" value="1"/>
</dbReference>
<protein>
    <submittedName>
        <fullName evidence="4">Response regulator receiver domain-containing protein</fullName>
    </submittedName>
</protein>
<feature type="compositionally biased region" description="Polar residues" evidence="2">
    <location>
        <begin position="227"/>
        <end position="244"/>
    </location>
</feature>
<reference evidence="4 5" key="1">
    <citation type="submission" date="2017-04" db="EMBL/GenBank/DDBJ databases">
        <authorList>
            <person name="Afonso C.L."/>
            <person name="Miller P.J."/>
            <person name="Scott M.A."/>
            <person name="Spackman E."/>
            <person name="Goraichik I."/>
            <person name="Dimitrov K.M."/>
            <person name="Suarez D.L."/>
            <person name="Swayne D.E."/>
        </authorList>
    </citation>
    <scope>NUCLEOTIDE SEQUENCE [LARGE SCALE GENOMIC DNA]</scope>
    <source>
        <strain evidence="4 5">11</strain>
    </source>
</reference>
<proteinExistence type="predicted"/>
<dbReference type="CDD" id="cd17542">
    <property type="entry name" value="REC_CheY"/>
    <property type="match status" value="1"/>
</dbReference>
<evidence type="ECO:0000256" key="2">
    <source>
        <dbReference type="SAM" id="MobiDB-lite"/>
    </source>
</evidence>
<organism evidence="4 5">
    <name type="scientific">Paenibacillus aquistagni</name>
    <dbReference type="NCBI Taxonomy" id="1852522"/>
    <lineage>
        <taxon>Bacteria</taxon>
        <taxon>Bacillati</taxon>
        <taxon>Bacillota</taxon>
        <taxon>Bacilli</taxon>
        <taxon>Bacillales</taxon>
        <taxon>Paenibacillaceae</taxon>
        <taxon>Paenibacillus</taxon>
    </lineage>
</organism>
<dbReference type="PANTHER" id="PTHR43228:SF1">
    <property type="entry name" value="TWO-COMPONENT RESPONSE REGULATOR ARR22"/>
    <property type="match status" value="1"/>
</dbReference>
<dbReference type="Proteomes" id="UP000193834">
    <property type="component" value="Unassembled WGS sequence"/>
</dbReference>
<gene>
    <name evidence="4" type="ORF">SAMN06295960_4165</name>
</gene>
<feature type="compositionally biased region" description="Basic and acidic residues" evidence="2">
    <location>
        <begin position="311"/>
        <end position="326"/>
    </location>
</feature>
<dbReference type="InterPro" id="IPR001789">
    <property type="entry name" value="Sig_transdc_resp-reg_receiver"/>
</dbReference>
<feature type="region of interest" description="Disordered" evidence="2">
    <location>
        <begin position="165"/>
        <end position="326"/>
    </location>
</feature>
<dbReference type="InterPro" id="IPR052048">
    <property type="entry name" value="ST_Response_Regulator"/>
</dbReference>
<evidence type="ECO:0000256" key="1">
    <source>
        <dbReference type="PROSITE-ProRule" id="PRU00169"/>
    </source>
</evidence>
<sequence>MSLRILIVDDTKFLRLMLTDILTKSGYEVVGQAENGRIGVDLYRELRPDLVIMDITMPEMDGITALKEIRGINPHSVILICSAMSQRDLISKALKAGANQYVMKPFEPERVNEVIEEVMPLIRNAQELTKKEQEEKEAAMERAALEQQQALEKREALERAAREAEQAVSVAQEDPSYVSRPALQEQKTETKQEKNQKQEQAREQKQELARPTPFHLPLEPQGKAYSADSSDQQNPLHTEVSVQAPSGEAMALSNDEGSKEVKHTGSGAYSDAGRALTDSNEGSEAIERAEKSRSAISSTREDEEFGSLLQRDAKQAQAEERDEKRNVELQANEYAFGKGIYESGQRGELTAQEETLTMRAEDWSQPLTTAELEQLLASVEVKDGMEQPLAISTDPLDRQLENGREEASFYTGENKRNLYEAGEPADYDEHRYGHEQSMTESFMSRPDSRPEQAKGGWGAQCEQSNANPVNAAAHTPSSAYGEAERDLDQGNARDHWRLDDQRGLRPQSEDLQGAAAEPLAAIAQSAAAAANGTTTFHASNVRDEEAWRDRQDNQYASGLAQKSRLEQVKNAHEAEEITMTASGQSMLEQEGTLASHQTRSAQEHELDLKRKKMRNIESSIMCKWNDQLDNVDVNYSVIYNEFDGTIRIDMVTGDDKKESVQLSMDGFSFLIGWLELKGVKIEKYI</sequence>
<feature type="region of interest" description="Disordered" evidence="2">
    <location>
        <begin position="580"/>
        <end position="606"/>
    </location>
</feature>
<keyword evidence="5" id="KW-1185">Reference proteome</keyword>
<dbReference type="SMART" id="SM00448">
    <property type="entry name" value="REC"/>
    <property type="match status" value="1"/>
</dbReference>
<feature type="region of interest" description="Disordered" evidence="2">
    <location>
        <begin position="468"/>
        <end position="487"/>
    </location>
</feature>
<feature type="domain" description="Response regulatory" evidence="3">
    <location>
        <begin position="4"/>
        <end position="119"/>
    </location>
</feature>
<dbReference type="Pfam" id="PF00072">
    <property type="entry name" value="Response_reg"/>
    <property type="match status" value="1"/>
</dbReference>
<dbReference type="GO" id="GO:0000160">
    <property type="term" value="P:phosphorelay signal transduction system"/>
    <property type="evidence" value="ECO:0007669"/>
    <property type="project" value="InterPro"/>
</dbReference>
<dbReference type="AlphaFoldDB" id="A0A1X7LRQ3"/>
<evidence type="ECO:0000313" key="5">
    <source>
        <dbReference type="Proteomes" id="UP000193834"/>
    </source>
</evidence>
<dbReference type="PANTHER" id="PTHR43228">
    <property type="entry name" value="TWO-COMPONENT RESPONSE REGULATOR"/>
    <property type="match status" value="1"/>
</dbReference>
<dbReference type="STRING" id="1852522.SAMN06295960_4165"/>
<accession>A0A1X7LRQ3</accession>
<dbReference type="EMBL" id="FXAZ01000007">
    <property type="protein sequence ID" value="SMG56596.1"/>
    <property type="molecule type" value="Genomic_DNA"/>
</dbReference>
<dbReference type="PROSITE" id="PS50110">
    <property type="entry name" value="RESPONSE_REGULATORY"/>
    <property type="match status" value="1"/>
</dbReference>